<sequence>MEKTEILEILNFMKTVYQGRKIDDSDETIATWQIMFDEYSKNEVLLSIKRLVKKSKYVPSIHEILEEVDKSFIVEKMVRKDCIIIHVRFHDQLIPFKFKTKDEAMKLIEILRGNPSREDIMLCHEQNTRLYAPFAEAIYINQSDRDEFEKRKRTEYFAMKLKEKERGNENGN</sequence>
<reference evidence="1" key="1">
    <citation type="submission" date="2022-07" db="EMBL/GenBank/DDBJ databases">
        <title>Faecal culturing of patients with breast cancer.</title>
        <authorList>
            <person name="Teng N.M.Y."/>
            <person name="Kiu R."/>
            <person name="Evans R."/>
            <person name="Baker D.J."/>
            <person name="Zenner C."/>
            <person name="Robinson S.D."/>
            <person name="Hall L.J."/>
        </authorList>
    </citation>
    <scope>NUCLEOTIDE SEQUENCE</scope>
    <source>
        <strain evidence="1">LH1062</strain>
    </source>
</reference>
<keyword evidence="1" id="KW-0378">Hydrolase</keyword>
<dbReference type="GO" id="GO:0004386">
    <property type="term" value="F:helicase activity"/>
    <property type="evidence" value="ECO:0007669"/>
    <property type="project" value="UniProtKB-KW"/>
</dbReference>
<name>A0ABY5I2X9_9FIRM</name>
<organism evidence="1 2">
    <name type="scientific">Allocoprobacillus halotolerans</name>
    <dbReference type="NCBI Taxonomy" id="2944914"/>
    <lineage>
        <taxon>Bacteria</taxon>
        <taxon>Bacillati</taxon>
        <taxon>Bacillota</taxon>
        <taxon>Erysipelotrichia</taxon>
        <taxon>Erysipelotrichales</taxon>
        <taxon>Erysipelotrichaceae</taxon>
        <taxon>Allocoprobacillus</taxon>
    </lineage>
</organism>
<dbReference type="Gene3D" id="1.10.8.200">
    <property type="entry name" value="Replisome organizer (g39p helicase loader/inhibitor protein)"/>
    <property type="match status" value="1"/>
</dbReference>
<accession>A0ABY5I2X9</accession>
<keyword evidence="1" id="KW-0347">Helicase</keyword>
<protein>
    <submittedName>
        <fullName evidence="1">Replicative helicase loader/inhibitor</fullName>
    </submittedName>
</protein>
<keyword evidence="1" id="KW-0067">ATP-binding</keyword>
<evidence type="ECO:0000313" key="1">
    <source>
        <dbReference type="EMBL" id="UTY39410.1"/>
    </source>
</evidence>
<keyword evidence="1" id="KW-0547">Nucleotide-binding</keyword>
<gene>
    <name evidence="1" type="ORF">NMU03_00830</name>
</gene>
<dbReference type="Proteomes" id="UP001060112">
    <property type="component" value="Chromosome"/>
</dbReference>
<dbReference type="RefSeq" id="WP_290140487.1">
    <property type="nucleotide sequence ID" value="NZ_CP101620.1"/>
</dbReference>
<dbReference type="EMBL" id="CP101620">
    <property type="protein sequence ID" value="UTY39410.1"/>
    <property type="molecule type" value="Genomic_DNA"/>
</dbReference>
<keyword evidence="2" id="KW-1185">Reference proteome</keyword>
<evidence type="ECO:0000313" key="2">
    <source>
        <dbReference type="Proteomes" id="UP001060112"/>
    </source>
</evidence>
<proteinExistence type="predicted"/>